<gene>
    <name evidence="5" type="ORF">ETD85_31195</name>
</gene>
<feature type="domain" description="OmpR/PhoB-type" evidence="4">
    <location>
        <begin position="1"/>
        <end position="91"/>
    </location>
</feature>
<dbReference type="GO" id="GO:0006355">
    <property type="term" value="P:regulation of DNA-templated transcription"/>
    <property type="evidence" value="ECO:0007669"/>
    <property type="project" value="InterPro"/>
</dbReference>
<reference evidence="5 6" key="1">
    <citation type="submission" date="2019-05" db="EMBL/GenBank/DDBJ databases">
        <title>Draft genome sequence of Nonomuraea zeae DSM 100528.</title>
        <authorList>
            <person name="Saricaoglu S."/>
            <person name="Isik K."/>
        </authorList>
    </citation>
    <scope>NUCLEOTIDE SEQUENCE [LARGE SCALE GENOMIC DNA]</scope>
    <source>
        <strain evidence="5 6">DSM 100528</strain>
    </source>
</reference>
<dbReference type="Pfam" id="PF00486">
    <property type="entry name" value="Trans_reg_C"/>
    <property type="match status" value="1"/>
</dbReference>
<dbReference type="RefSeq" id="WP_138693381.1">
    <property type="nucleotide sequence ID" value="NZ_JBHSAZ010000052.1"/>
</dbReference>
<dbReference type="Pfam" id="PF03704">
    <property type="entry name" value="BTAD"/>
    <property type="match status" value="1"/>
</dbReference>
<dbReference type="GO" id="GO:0003677">
    <property type="term" value="F:DNA binding"/>
    <property type="evidence" value="ECO:0007669"/>
    <property type="project" value="UniProtKB-UniRule"/>
</dbReference>
<proteinExistence type="inferred from homology"/>
<evidence type="ECO:0000256" key="3">
    <source>
        <dbReference type="PROSITE-ProRule" id="PRU01091"/>
    </source>
</evidence>
<keyword evidence="6" id="KW-1185">Reference proteome</keyword>
<comment type="caution">
    <text evidence="5">The sequence shown here is derived from an EMBL/GenBank/DDBJ whole genome shotgun (WGS) entry which is preliminary data.</text>
</comment>
<accession>A0A5S4G9X3</accession>
<feature type="DNA-binding region" description="OmpR/PhoB-type" evidence="3">
    <location>
        <begin position="1"/>
        <end position="91"/>
    </location>
</feature>
<dbReference type="Proteomes" id="UP000306628">
    <property type="component" value="Unassembled WGS sequence"/>
</dbReference>
<evidence type="ECO:0000259" key="4">
    <source>
        <dbReference type="PROSITE" id="PS51755"/>
    </source>
</evidence>
<keyword evidence="2 3" id="KW-0238">DNA-binding</keyword>
<dbReference type="GO" id="GO:0000160">
    <property type="term" value="P:phosphorelay signal transduction system"/>
    <property type="evidence" value="ECO:0007669"/>
    <property type="project" value="InterPro"/>
</dbReference>
<dbReference type="InterPro" id="IPR036388">
    <property type="entry name" value="WH-like_DNA-bd_sf"/>
</dbReference>
<dbReference type="SUPFAM" id="SSF52540">
    <property type="entry name" value="P-loop containing nucleoside triphosphate hydrolases"/>
    <property type="match status" value="1"/>
</dbReference>
<dbReference type="SMART" id="SM01043">
    <property type="entry name" value="BTAD"/>
    <property type="match status" value="1"/>
</dbReference>
<dbReference type="AlphaFoldDB" id="A0A5S4G9X3"/>
<dbReference type="PROSITE" id="PS51755">
    <property type="entry name" value="OMPR_PHOB"/>
    <property type="match status" value="1"/>
</dbReference>
<organism evidence="5 6">
    <name type="scientific">Nonomuraea zeae</name>
    <dbReference type="NCBI Taxonomy" id="1642303"/>
    <lineage>
        <taxon>Bacteria</taxon>
        <taxon>Bacillati</taxon>
        <taxon>Actinomycetota</taxon>
        <taxon>Actinomycetes</taxon>
        <taxon>Streptosporangiales</taxon>
        <taxon>Streptosporangiaceae</taxon>
        <taxon>Nonomuraea</taxon>
    </lineage>
</organism>
<dbReference type="InterPro" id="IPR016032">
    <property type="entry name" value="Sig_transdc_resp-reg_C-effctor"/>
</dbReference>
<evidence type="ECO:0000256" key="2">
    <source>
        <dbReference type="ARBA" id="ARBA00023125"/>
    </source>
</evidence>
<dbReference type="CDD" id="cd15831">
    <property type="entry name" value="BTAD"/>
    <property type="match status" value="1"/>
</dbReference>
<name>A0A5S4G9X3_9ACTN</name>
<evidence type="ECO:0000313" key="5">
    <source>
        <dbReference type="EMBL" id="TMR29815.1"/>
    </source>
</evidence>
<dbReference type="EMBL" id="VCKX01000112">
    <property type="protein sequence ID" value="TMR29815.1"/>
    <property type="molecule type" value="Genomic_DNA"/>
</dbReference>
<dbReference type="Gene3D" id="1.25.40.10">
    <property type="entry name" value="Tetratricopeptide repeat domain"/>
    <property type="match status" value="2"/>
</dbReference>
<dbReference type="SUPFAM" id="SSF48452">
    <property type="entry name" value="TPR-like"/>
    <property type="match status" value="2"/>
</dbReference>
<comment type="similarity">
    <text evidence="1">Belongs to the AfsR/DnrI/RedD regulatory family.</text>
</comment>
<dbReference type="InterPro" id="IPR027417">
    <property type="entry name" value="P-loop_NTPase"/>
</dbReference>
<dbReference type="InterPro" id="IPR011990">
    <property type="entry name" value="TPR-like_helical_dom_sf"/>
</dbReference>
<dbReference type="SMART" id="SM00862">
    <property type="entry name" value="Trans_reg_C"/>
    <property type="match status" value="1"/>
</dbReference>
<dbReference type="PANTHER" id="PTHR47691:SF3">
    <property type="entry name" value="HTH-TYPE TRANSCRIPTIONAL REGULATOR RV0890C-RELATED"/>
    <property type="match status" value="1"/>
</dbReference>
<protein>
    <submittedName>
        <fullName evidence="5">AfsR/SARP family transcriptional regulator</fullName>
    </submittedName>
</protein>
<evidence type="ECO:0000256" key="1">
    <source>
        <dbReference type="ARBA" id="ARBA00005820"/>
    </source>
</evidence>
<evidence type="ECO:0000313" key="6">
    <source>
        <dbReference type="Proteomes" id="UP000306628"/>
    </source>
</evidence>
<dbReference type="InterPro" id="IPR005158">
    <property type="entry name" value="BTAD"/>
</dbReference>
<dbReference type="OrthoDB" id="3194665at2"/>
<dbReference type="InterPro" id="IPR001867">
    <property type="entry name" value="OmpR/PhoB-type_DNA-bd"/>
</dbReference>
<dbReference type="Gene3D" id="1.10.10.10">
    <property type="entry name" value="Winged helix-like DNA-binding domain superfamily/Winged helix DNA-binding domain"/>
    <property type="match status" value="1"/>
</dbReference>
<dbReference type="SUPFAM" id="SSF46894">
    <property type="entry name" value="C-terminal effector domain of the bipartite response regulators"/>
    <property type="match status" value="1"/>
</dbReference>
<sequence length="1048" mass="111733">MRIVLLGPVQVYADDAKPVDVAGTRLRMLLARLALEAGRPVSADSLMEDLWGAEAPAGAAAALQGLVSRLRKALAGTGTVELVAGGYRVPVRAGDVDAHRFEDLAGQARRELAAGRFQEAADLGGAALGLWRGAALADVLEAPFARNAATRLDELRVAATEDRFDAELRLGRHAEALADLGQAAAAHPLRERLAELRMRALSAAGRQSEALAAYEEIRGRLSEELGVDPSPELQEVHLALLRGELDRPVAQPEVAASRLPARLTSFIGREGELDQLAGLMAAARLVTIVGPGGAGKTRLSLEAATRDRAYGRGRVWFAPLASVGAPDQLSDAVLGALGGLFGGGQSPQADPVELMAERLDVGDAVLVLDNCEHLVEAAAQLAGRLLERLPQLRILATSREPLAITGESLCHLGPLEVPSGEPELAEAAAAASVRLFADRAASVRPGFALDGSTLEAVLEICRGLDGMPLALELAAAKLRSMSVEQIARRLDDRFRLLTSGSRTALPRQRTLLAVVEWSWDLLDEPERVLARRLSAFPGGASLAALEAVCSDESLPAEDVLYVAGSLVEKSIVQQAGDRYLMLETIRAYAASRLAASDDDVSARFTGYFLALAEEHEPLLRTRDQLRAIDVFDAEYDNLALALRMALDAGDAPTAAAFVRSLFWYWGLRGMTTQYAGAVAEVLAFGDALPRQVHAAFGVIQSATGPLLAVRPITDADPAATMAYHPAVPMLRMVQLASVANDPALVRAEVRQAVSSPDPWVRASVLWTRDHVRVEQGDLLTGVKDRQEALRGFEAVGDRWGLVMSLLQISRDHSLRAEHEQAVAVAERAVAIGSELGTEMHLYWTKSRLARERMNAGDLEGALRDIHAALHLARQRGHRRVEANMQALLACAHRLAKDLERADQALDRMEALARRLPSAEGMPSDAVAGFRMANRLAEGAVGAARELLPQAVRVVCAQGEADGLAWAAELLAGLRALADDPAGAATALGMSAVLRGQLDEGDPEVRALIAGLTERLGADGYRTAYRAGADLPRQDALDRLAALGDPSTR</sequence>
<dbReference type="PANTHER" id="PTHR47691">
    <property type="entry name" value="REGULATOR-RELATED"/>
    <property type="match status" value="1"/>
</dbReference>